<feature type="compositionally biased region" description="Low complexity" evidence="1">
    <location>
        <begin position="337"/>
        <end position="351"/>
    </location>
</feature>
<evidence type="ECO:0000256" key="1">
    <source>
        <dbReference type="SAM" id="MobiDB-lite"/>
    </source>
</evidence>
<feature type="region of interest" description="Disordered" evidence="1">
    <location>
        <begin position="264"/>
        <end position="299"/>
    </location>
</feature>
<dbReference type="AlphaFoldDB" id="A0A317XNG2"/>
<organism evidence="2 3">
    <name type="scientific">Testicularia cyperi</name>
    <dbReference type="NCBI Taxonomy" id="1882483"/>
    <lineage>
        <taxon>Eukaryota</taxon>
        <taxon>Fungi</taxon>
        <taxon>Dikarya</taxon>
        <taxon>Basidiomycota</taxon>
        <taxon>Ustilaginomycotina</taxon>
        <taxon>Ustilaginomycetes</taxon>
        <taxon>Ustilaginales</taxon>
        <taxon>Anthracoideaceae</taxon>
        <taxon>Testicularia</taxon>
    </lineage>
</organism>
<dbReference type="Proteomes" id="UP000246740">
    <property type="component" value="Unassembled WGS sequence"/>
</dbReference>
<evidence type="ECO:0000313" key="3">
    <source>
        <dbReference type="Proteomes" id="UP000246740"/>
    </source>
</evidence>
<feature type="region of interest" description="Disordered" evidence="1">
    <location>
        <begin position="138"/>
        <end position="165"/>
    </location>
</feature>
<feature type="compositionally biased region" description="Low complexity" evidence="1">
    <location>
        <begin position="64"/>
        <end position="88"/>
    </location>
</feature>
<evidence type="ECO:0000313" key="2">
    <source>
        <dbReference type="EMBL" id="PWY99873.1"/>
    </source>
</evidence>
<feature type="compositionally biased region" description="Basic residues" evidence="1">
    <location>
        <begin position="29"/>
        <end position="38"/>
    </location>
</feature>
<feature type="region of interest" description="Disordered" evidence="1">
    <location>
        <begin position="224"/>
        <end position="251"/>
    </location>
</feature>
<keyword evidence="3" id="KW-1185">Reference proteome</keyword>
<feature type="region of interest" description="Disordered" evidence="1">
    <location>
        <begin position="337"/>
        <end position="378"/>
    </location>
</feature>
<dbReference type="OrthoDB" id="2553720at2759"/>
<name>A0A317XNG2_9BASI</name>
<protein>
    <submittedName>
        <fullName evidence="2">Uncharacterized protein</fullName>
    </submittedName>
</protein>
<dbReference type="InParanoid" id="A0A317XNG2"/>
<accession>A0A317XNG2</accession>
<gene>
    <name evidence="2" type="ORF">BCV70DRAFT_212088</name>
</gene>
<dbReference type="EMBL" id="KZ819194">
    <property type="protein sequence ID" value="PWY99873.1"/>
    <property type="molecule type" value="Genomic_DNA"/>
</dbReference>
<feature type="region of interest" description="Disordered" evidence="1">
    <location>
        <begin position="29"/>
        <end position="106"/>
    </location>
</feature>
<sequence length="482" mass="50536">MFGQESTSQPALVLVAPMPRRPIALVARRQSRYQHGHQHSLSSSRSTRNATLASTTAVSAGTLSSQGSTPAASTAAALSDTSDISTHSTTRHIAHPYSRSKTPSNVSNPCAGMASLSVSASAIGLGLSPAASPLLQDLTGLRSPSKDRDFTNARRRKSFKDAADNSTDSLLRLTARTPNNNIHSASKSLESTQDNLMAEDDHAPAESIVDADSEAAAPTFSAAEVATPGSPPSGGTANCLHGRVSSDVDRTPTKRGLKQLMAQMSPSAGSGSGDPKSTPTIGPESPKQQDSPSLQRAQANDEATIASLKPLSGSTSVPQSTTASPSVAAALASSMVPSPCLSDSRSRSPSASPSPCPSPEPGRDQRPSLSPAPHWLHGGIHSADMASALADDLSDKPRVPLLLEEKRKLGLPLPMPTSPIPRKMTRNPFERYLSFPHTHQHLQHNARQTRLGLSFPLALPVLSVSVARQTCIPEIRHWLVGS</sequence>
<feature type="compositionally biased region" description="Polar residues" evidence="1">
    <location>
        <begin position="264"/>
        <end position="298"/>
    </location>
</feature>
<feature type="compositionally biased region" description="Polar residues" evidence="1">
    <location>
        <begin position="39"/>
        <end position="63"/>
    </location>
</feature>
<reference evidence="2 3" key="1">
    <citation type="journal article" date="2018" name="Mol. Biol. Evol.">
        <title>Broad Genomic Sampling Reveals a Smut Pathogenic Ancestry of the Fungal Clade Ustilaginomycotina.</title>
        <authorList>
            <person name="Kijpornyongpan T."/>
            <person name="Mondo S.J."/>
            <person name="Barry K."/>
            <person name="Sandor L."/>
            <person name="Lee J."/>
            <person name="Lipzen A."/>
            <person name="Pangilinan J."/>
            <person name="LaButti K."/>
            <person name="Hainaut M."/>
            <person name="Henrissat B."/>
            <person name="Grigoriev I.V."/>
            <person name="Spatafora J.W."/>
            <person name="Aime M.C."/>
        </authorList>
    </citation>
    <scope>NUCLEOTIDE SEQUENCE [LARGE SCALE GENOMIC DNA]</scope>
    <source>
        <strain evidence="2 3">MCA 3645</strain>
    </source>
</reference>
<proteinExistence type="predicted"/>